<reference evidence="2 3" key="1">
    <citation type="submission" date="2021-03" db="EMBL/GenBank/DDBJ databases">
        <title>Identification of novel Bacillus strains.</title>
        <authorList>
            <person name="Xiao Z."/>
            <person name="Li Y."/>
            <person name="Shen J."/>
        </authorList>
    </citation>
    <scope>NUCLEOTIDE SEQUENCE [LARGE SCALE GENOMIC DNA]</scope>
    <source>
        <strain evidence="2 3">SY8</strain>
    </source>
</reference>
<feature type="non-terminal residue" evidence="2">
    <location>
        <position position="1"/>
    </location>
</feature>
<protein>
    <submittedName>
        <fullName evidence="2">Uncharacterized protein</fullName>
    </submittedName>
</protein>
<proteinExistence type="predicted"/>
<dbReference type="Proteomes" id="UP000677611">
    <property type="component" value="Unassembled WGS sequence"/>
</dbReference>
<evidence type="ECO:0000313" key="3">
    <source>
        <dbReference type="Proteomes" id="UP000677611"/>
    </source>
</evidence>
<name>A0ABS3P125_9BACI</name>
<comment type="caution">
    <text evidence="2">The sequence shown here is derived from an EMBL/GenBank/DDBJ whole genome shotgun (WGS) entry which is preliminary data.</text>
</comment>
<sequence length="64" mass="7775">KPLKINMDHTWCKILKELVENDDRFSNYFTITDTAFDFKETISEEIRLESRKTAFNLYNPQMRK</sequence>
<dbReference type="RefSeq" id="WP_208016704.1">
    <property type="nucleotide sequence ID" value="NZ_JAGDQJ010000005.1"/>
</dbReference>
<organism evidence="2 3">
    <name type="scientific">Bacillus arachidis</name>
    <dbReference type="NCBI Taxonomy" id="2819290"/>
    <lineage>
        <taxon>Bacteria</taxon>
        <taxon>Bacillati</taxon>
        <taxon>Bacillota</taxon>
        <taxon>Bacilli</taxon>
        <taxon>Bacillales</taxon>
        <taxon>Bacillaceae</taxon>
        <taxon>Bacillus</taxon>
    </lineage>
</organism>
<dbReference type="EMBL" id="JAGDQJ010000005">
    <property type="protein sequence ID" value="MBO1624206.1"/>
    <property type="molecule type" value="Genomic_DNA"/>
</dbReference>
<accession>A0ABS3P125</accession>
<gene>
    <name evidence="1" type="ORF">J4P90_02910</name>
    <name evidence="2" type="ORF">J4P90_16485</name>
</gene>
<evidence type="ECO:0000313" key="1">
    <source>
        <dbReference type="EMBL" id="MBO1624206.1"/>
    </source>
</evidence>
<evidence type="ECO:0000313" key="2">
    <source>
        <dbReference type="EMBL" id="MBO1626815.1"/>
    </source>
</evidence>
<keyword evidence="3" id="KW-1185">Reference proteome</keyword>
<dbReference type="EMBL" id="JAGDQJ010000018">
    <property type="protein sequence ID" value="MBO1626815.1"/>
    <property type="molecule type" value="Genomic_DNA"/>
</dbReference>